<organism evidence="9 10">
    <name type="scientific">Burkholderia vietnamiensis</name>
    <dbReference type="NCBI Taxonomy" id="60552"/>
    <lineage>
        <taxon>Bacteria</taxon>
        <taxon>Pseudomonadati</taxon>
        <taxon>Pseudomonadota</taxon>
        <taxon>Betaproteobacteria</taxon>
        <taxon>Burkholderiales</taxon>
        <taxon>Burkholderiaceae</taxon>
        <taxon>Burkholderia</taxon>
        <taxon>Burkholderia cepacia complex</taxon>
    </lineage>
</organism>
<keyword evidence="3" id="KW-0813">Transport</keyword>
<dbReference type="Pfam" id="PF00497">
    <property type="entry name" value="SBP_bac_3"/>
    <property type="match status" value="1"/>
</dbReference>
<dbReference type="InterPro" id="IPR001638">
    <property type="entry name" value="Solute-binding_3/MltF_N"/>
</dbReference>
<dbReference type="GO" id="GO:0030288">
    <property type="term" value="C:outer membrane-bounded periplasmic space"/>
    <property type="evidence" value="ECO:0007669"/>
    <property type="project" value="TreeGrafter"/>
</dbReference>
<evidence type="ECO:0000313" key="10">
    <source>
        <dbReference type="Proteomes" id="UP000237632"/>
    </source>
</evidence>
<evidence type="ECO:0000256" key="3">
    <source>
        <dbReference type="ARBA" id="ARBA00022448"/>
    </source>
</evidence>
<evidence type="ECO:0000256" key="7">
    <source>
        <dbReference type="SAM" id="SignalP"/>
    </source>
</evidence>
<evidence type="ECO:0000256" key="2">
    <source>
        <dbReference type="ARBA" id="ARBA00010333"/>
    </source>
</evidence>
<keyword evidence="6" id="KW-0029">Amino-acid transport</keyword>
<name>A0AA44Y906_BURVI</name>
<dbReference type="CDD" id="cd13688">
    <property type="entry name" value="PBP2_GltI_DEBP"/>
    <property type="match status" value="1"/>
</dbReference>
<keyword evidence="5" id="KW-0574">Periplasm</keyword>
<evidence type="ECO:0000313" key="9">
    <source>
        <dbReference type="EMBL" id="PRH44192.1"/>
    </source>
</evidence>
<dbReference type="AlphaFoldDB" id="A0AA44Y906"/>
<dbReference type="NCBIfam" id="NF008063">
    <property type="entry name" value="PRK10797.1"/>
    <property type="match status" value="1"/>
</dbReference>
<feature type="chain" id="PRO_5041411096" evidence="7">
    <location>
        <begin position="26"/>
        <end position="300"/>
    </location>
</feature>
<reference evidence="9 10" key="1">
    <citation type="submission" date="2018-03" db="EMBL/GenBank/DDBJ databases">
        <authorList>
            <person name="Nguyen K."/>
            <person name="Fouts D."/>
            <person name="Sutton G."/>
        </authorList>
    </citation>
    <scope>NUCLEOTIDE SEQUENCE [LARGE SCALE GENOMIC DNA]</scope>
    <source>
        <strain evidence="9 10">AU3578</strain>
    </source>
</reference>
<dbReference type="InterPro" id="IPR051455">
    <property type="entry name" value="Bact_solute-bind_prot3"/>
</dbReference>
<dbReference type="Gene3D" id="3.40.190.10">
    <property type="entry name" value="Periplasmic binding protein-like II"/>
    <property type="match status" value="2"/>
</dbReference>
<comment type="caution">
    <text evidence="9">The sequence shown here is derived from an EMBL/GenBank/DDBJ whole genome shotgun (WGS) entry which is preliminary data.</text>
</comment>
<dbReference type="GO" id="GO:0005576">
    <property type="term" value="C:extracellular region"/>
    <property type="evidence" value="ECO:0007669"/>
    <property type="project" value="TreeGrafter"/>
</dbReference>
<gene>
    <name evidence="9" type="ORF">C6T65_01040</name>
</gene>
<feature type="domain" description="Solute-binding protein family 3/N-terminal" evidence="8">
    <location>
        <begin position="39"/>
        <end position="271"/>
    </location>
</feature>
<dbReference type="PANTHER" id="PTHR30085">
    <property type="entry name" value="AMINO ACID ABC TRANSPORTER PERMEASE"/>
    <property type="match status" value="1"/>
</dbReference>
<dbReference type="Proteomes" id="UP000237632">
    <property type="component" value="Unassembled WGS sequence"/>
</dbReference>
<evidence type="ECO:0000256" key="6">
    <source>
        <dbReference type="ARBA" id="ARBA00022970"/>
    </source>
</evidence>
<protein>
    <submittedName>
        <fullName evidence="9">Amino acid ABC transporter substrate-binding protein</fullName>
    </submittedName>
</protein>
<sequence>MTKMKYQKAVLMIAALCAFASGAHAQETGTLKKIKDTGVIALGHRESSIPFSYYDQNQQVVGYSRDFQMKVVDAVKKKLNLPNLQVKNIPVTSQNRIPLVQNGTVDIECGSTTNNLERQQQAAFSDTIFVIGTRLMTKKDSGVKDFADLKGKTVVTTAGTTSERLLRKMNNDKQLGMSIISAKDHGDSFNTLESGRAVAFMMDDALLAGERAKAKQPGEWVIVGTPQSEEAYGCMMRKGDADFKKVVDEAISQVEKSGEAAKIYAKWFENPIPPKGLNLNFPLSDSMKKLYANPNDKALD</sequence>
<feature type="signal peptide" evidence="7">
    <location>
        <begin position="1"/>
        <end position="25"/>
    </location>
</feature>
<dbReference type="PANTHER" id="PTHR30085:SF2">
    <property type="entry name" value="GLUTAMATE_ASPARTATE IMPORT SOLUTE-BINDING PROTEIN"/>
    <property type="match status" value="1"/>
</dbReference>
<dbReference type="SUPFAM" id="SSF53850">
    <property type="entry name" value="Periplasmic binding protein-like II"/>
    <property type="match status" value="1"/>
</dbReference>
<evidence type="ECO:0000259" key="8">
    <source>
        <dbReference type="SMART" id="SM00062"/>
    </source>
</evidence>
<keyword evidence="4 7" id="KW-0732">Signal</keyword>
<evidence type="ECO:0000256" key="5">
    <source>
        <dbReference type="ARBA" id="ARBA00022764"/>
    </source>
</evidence>
<comment type="similarity">
    <text evidence="2">Belongs to the bacterial solute-binding protein 3 family.</text>
</comment>
<accession>A0AA44Y906</accession>
<evidence type="ECO:0000256" key="4">
    <source>
        <dbReference type="ARBA" id="ARBA00022729"/>
    </source>
</evidence>
<proteinExistence type="inferred from homology"/>
<dbReference type="EMBL" id="PVHK01000009">
    <property type="protein sequence ID" value="PRH44192.1"/>
    <property type="molecule type" value="Genomic_DNA"/>
</dbReference>
<evidence type="ECO:0000256" key="1">
    <source>
        <dbReference type="ARBA" id="ARBA00004418"/>
    </source>
</evidence>
<comment type="subcellular location">
    <subcellularLocation>
        <location evidence="1">Periplasm</location>
    </subcellularLocation>
</comment>
<dbReference type="GO" id="GO:0006865">
    <property type="term" value="P:amino acid transport"/>
    <property type="evidence" value="ECO:0007669"/>
    <property type="project" value="UniProtKB-KW"/>
</dbReference>
<dbReference type="FunFam" id="3.40.190.10:FF:000052">
    <property type="entry name" value="Amino acid ABC transporter substrate-binding protein"/>
    <property type="match status" value="1"/>
</dbReference>
<dbReference type="SMART" id="SM00062">
    <property type="entry name" value="PBPb"/>
    <property type="match status" value="1"/>
</dbReference>